<accession>A0A7C9NF23</accession>
<dbReference type="RefSeq" id="WP_161124321.1">
    <property type="nucleotide sequence ID" value="NZ_DAIPCI010000072.1"/>
</dbReference>
<proteinExistence type="inferred from homology"/>
<protein>
    <submittedName>
        <fullName evidence="5">Recombinase family protein</fullName>
    </submittedName>
</protein>
<dbReference type="SMART" id="SM00857">
    <property type="entry name" value="Resolvase"/>
    <property type="match status" value="1"/>
</dbReference>
<dbReference type="Pfam" id="PF00239">
    <property type="entry name" value="Resolvase"/>
    <property type="match status" value="1"/>
</dbReference>
<dbReference type="SUPFAM" id="SSF53041">
    <property type="entry name" value="Resolvase-like"/>
    <property type="match status" value="1"/>
</dbReference>
<dbReference type="InterPro" id="IPR009057">
    <property type="entry name" value="Homeodomain-like_sf"/>
</dbReference>
<keyword evidence="3" id="KW-0233">DNA recombination</keyword>
<organism evidence="5 6">
    <name type="scientific">Malikia spinosa</name>
    <dbReference type="NCBI Taxonomy" id="86180"/>
    <lineage>
        <taxon>Bacteria</taxon>
        <taxon>Pseudomonadati</taxon>
        <taxon>Pseudomonadota</taxon>
        <taxon>Betaproteobacteria</taxon>
        <taxon>Burkholderiales</taxon>
        <taxon>Comamonadaceae</taxon>
        <taxon>Malikia</taxon>
    </lineage>
</organism>
<reference evidence="5 6" key="1">
    <citation type="submission" date="2019-09" db="EMBL/GenBank/DDBJ databases">
        <title>Identification of Malikia spinosa a prominent benzene-, toluene-, and ethylbenzene-degrading bacterium: enrichment, isolation and whole genome sequencing.</title>
        <authorList>
            <person name="Tancsics A."/>
            <person name="Revesz F."/>
            <person name="Kriszt B."/>
        </authorList>
    </citation>
    <scope>NUCLEOTIDE SEQUENCE [LARGE SCALE GENOMIC DNA]</scope>
    <source>
        <strain evidence="5 6">AB6</strain>
    </source>
</reference>
<dbReference type="PANTHER" id="PTHR30461:SF2">
    <property type="entry name" value="SERINE RECOMBINASE PINE-RELATED"/>
    <property type="match status" value="1"/>
</dbReference>
<dbReference type="EMBL" id="VYSB01000002">
    <property type="protein sequence ID" value="MYZ51203.1"/>
    <property type="molecule type" value="Genomic_DNA"/>
</dbReference>
<evidence type="ECO:0000259" key="4">
    <source>
        <dbReference type="PROSITE" id="PS51736"/>
    </source>
</evidence>
<evidence type="ECO:0000256" key="2">
    <source>
        <dbReference type="ARBA" id="ARBA00023125"/>
    </source>
</evidence>
<gene>
    <name evidence="5" type="ORF">F5985_03385</name>
</gene>
<keyword evidence="2" id="KW-0238">DNA-binding</keyword>
<comment type="similarity">
    <text evidence="1">Belongs to the site-specific recombinase resolvase family.</text>
</comment>
<evidence type="ECO:0000313" key="5">
    <source>
        <dbReference type="EMBL" id="MYZ51203.1"/>
    </source>
</evidence>
<dbReference type="CDD" id="cd00569">
    <property type="entry name" value="HTH_Hin_like"/>
    <property type="match status" value="1"/>
</dbReference>
<feature type="domain" description="Resolvase/invertase-type recombinase catalytic" evidence="4">
    <location>
        <begin position="1"/>
        <end position="87"/>
    </location>
</feature>
<dbReference type="InterPro" id="IPR050639">
    <property type="entry name" value="SSR_resolvase"/>
</dbReference>
<dbReference type="InterPro" id="IPR006119">
    <property type="entry name" value="Resolv_N"/>
</dbReference>
<dbReference type="PANTHER" id="PTHR30461">
    <property type="entry name" value="DNA-INVERTASE FROM LAMBDOID PROPHAGE"/>
    <property type="match status" value="1"/>
</dbReference>
<evidence type="ECO:0000313" key="6">
    <source>
        <dbReference type="Proteomes" id="UP000481947"/>
    </source>
</evidence>
<dbReference type="Gene3D" id="3.40.50.1390">
    <property type="entry name" value="Resolvase, N-terminal catalytic domain"/>
    <property type="match status" value="1"/>
</dbReference>
<dbReference type="AlphaFoldDB" id="A0A7C9NF23"/>
<dbReference type="InterPro" id="IPR036162">
    <property type="entry name" value="Resolvase-like_N_sf"/>
</dbReference>
<dbReference type="Gene3D" id="1.10.10.60">
    <property type="entry name" value="Homeodomain-like"/>
    <property type="match status" value="1"/>
</dbReference>
<name>A0A7C9NF23_9BURK</name>
<evidence type="ECO:0000256" key="3">
    <source>
        <dbReference type="ARBA" id="ARBA00023172"/>
    </source>
</evidence>
<dbReference type="SUPFAM" id="SSF46689">
    <property type="entry name" value="Homeodomain-like"/>
    <property type="match status" value="1"/>
</dbReference>
<evidence type="ECO:0000256" key="1">
    <source>
        <dbReference type="ARBA" id="ARBA00009913"/>
    </source>
</evidence>
<dbReference type="Proteomes" id="UP000481947">
    <property type="component" value="Unassembled WGS sequence"/>
</dbReference>
<dbReference type="PROSITE" id="PS51736">
    <property type="entry name" value="RECOMBINASES_3"/>
    <property type="match status" value="1"/>
</dbReference>
<dbReference type="InterPro" id="IPR006120">
    <property type="entry name" value="Resolvase_HTH_dom"/>
</dbReference>
<sequence>MQSSSENDNTLVVWKLDRLGRTVKGLVELADLLNSRGIQFRSLTDSIDTSTAAGRFFFHMMAALAEMERDLIRERTTAGLAAARARGRKGGRKPKLDETKRDAARKLLEAGTPAVDVAKTLGVGRATLYRHLGGGALLQTVRQ</sequence>
<dbReference type="GO" id="GO:0000150">
    <property type="term" value="F:DNA strand exchange activity"/>
    <property type="evidence" value="ECO:0007669"/>
    <property type="project" value="InterPro"/>
</dbReference>
<comment type="caution">
    <text evidence="5">The sequence shown here is derived from an EMBL/GenBank/DDBJ whole genome shotgun (WGS) entry which is preliminary data.</text>
</comment>
<dbReference type="Pfam" id="PF02796">
    <property type="entry name" value="HTH_7"/>
    <property type="match status" value="1"/>
</dbReference>
<dbReference type="CDD" id="cd03768">
    <property type="entry name" value="SR_ResInv"/>
    <property type="match status" value="1"/>
</dbReference>
<dbReference type="GO" id="GO:0003677">
    <property type="term" value="F:DNA binding"/>
    <property type="evidence" value="ECO:0007669"/>
    <property type="project" value="UniProtKB-KW"/>
</dbReference>